<dbReference type="AlphaFoldDB" id="A0AA36GVW4"/>
<dbReference type="Proteomes" id="UP001176961">
    <property type="component" value="Unassembled WGS sequence"/>
</dbReference>
<evidence type="ECO:0000313" key="4">
    <source>
        <dbReference type="EMBL" id="CAJ0599130.1"/>
    </source>
</evidence>
<evidence type="ECO:0000259" key="3">
    <source>
        <dbReference type="SMART" id="SM00093"/>
    </source>
</evidence>
<evidence type="ECO:0000256" key="2">
    <source>
        <dbReference type="RuleBase" id="RU000411"/>
    </source>
</evidence>
<dbReference type="Pfam" id="PF00079">
    <property type="entry name" value="Serpin"/>
    <property type="match status" value="1"/>
</dbReference>
<gene>
    <name evidence="4" type="ORF">CYNAS_LOCUS11113</name>
</gene>
<proteinExistence type="inferred from homology"/>
<dbReference type="Gene3D" id="2.30.39.10">
    <property type="entry name" value="Alpha-1-antitrypsin, domain 1"/>
    <property type="match status" value="1"/>
</dbReference>
<protein>
    <recommendedName>
        <fullName evidence="3">Serpin domain-containing protein</fullName>
    </recommendedName>
</protein>
<sequence>MEALSRPSFESAYMQVSEMNFGLNMLRQTPVNKSMVVSPVSVIFALAMVQLGARNRTKLQINEVIANDATDSAIVGFYSDLSKNITNSPGAQTRIANGFFLNKTFSIKKNYARMIAQKYGATIEAYDFRQAANTAKIIDNFVSRKTDGKIENFIKGDAVKDAGALIVNAIYFKAKWYHKFNKEFTEEAMFHHSAGGKEKVNYMKEFDKKRMYAENEVVQVLSLPYKDTSYSFNIFLPKKRFGIDELRTKLDGATIQNLLSQLKSTLLTISIPKMKLEKDYDLKKALLALGVFHLFDNNLADLSGISKDHLYASDAKHGAFIEVDEEGTTAAAATYIGKFRQRRSVPRIPQKFIADHPFIFILTKDENALFVGQFV</sequence>
<reference evidence="4" key="1">
    <citation type="submission" date="2023-07" db="EMBL/GenBank/DDBJ databases">
        <authorList>
            <consortium name="CYATHOMIX"/>
        </authorList>
    </citation>
    <scope>NUCLEOTIDE SEQUENCE</scope>
    <source>
        <strain evidence="4">N/A</strain>
    </source>
</reference>
<dbReference type="PANTHER" id="PTHR11461">
    <property type="entry name" value="SERINE PROTEASE INHIBITOR, SERPIN"/>
    <property type="match status" value="1"/>
</dbReference>
<comment type="caution">
    <text evidence="4">The sequence shown here is derived from an EMBL/GenBank/DDBJ whole genome shotgun (WGS) entry which is preliminary data.</text>
</comment>
<dbReference type="GO" id="GO:0004867">
    <property type="term" value="F:serine-type endopeptidase inhibitor activity"/>
    <property type="evidence" value="ECO:0007669"/>
    <property type="project" value="InterPro"/>
</dbReference>
<dbReference type="InterPro" id="IPR023796">
    <property type="entry name" value="Serpin_dom"/>
</dbReference>
<dbReference type="GO" id="GO:0005615">
    <property type="term" value="C:extracellular space"/>
    <property type="evidence" value="ECO:0007669"/>
    <property type="project" value="InterPro"/>
</dbReference>
<evidence type="ECO:0000313" key="5">
    <source>
        <dbReference type="Proteomes" id="UP001176961"/>
    </source>
</evidence>
<name>A0AA36GVW4_CYLNA</name>
<dbReference type="SMART" id="SM00093">
    <property type="entry name" value="SERPIN"/>
    <property type="match status" value="1"/>
</dbReference>
<keyword evidence="5" id="KW-1185">Reference proteome</keyword>
<dbReference type="InterPro" id="IPR042185">
    <property type="entry name" value="Serpin_sf_2"/>
</dbReference>
<dbReference type="PANTHER" id="PTHR11461:SF211">
    <property type="entry name" value="GH10112P-RELATED"/>
    <property type="match status" value="1"/>
</dbReference>
<comment type="similarity">
    <text evidence="1 2">Belongs to the serpin family.</text>
</comment>
<organism evidence="4 5">
    <name type="scientific">Cylicocyclus nassatus</name>
    <name type="common">Nematode worm</name>
    <dbReference type="NCBI Taxonomy" id="53992"/>
    <lineage>
        <taxon>Eukaryota</taxon>
        <taxon>Metazoa</taxon>
        <taxon>Ecdysozoa</taxon>
        <taxon>Nematoda</taxon>
        <taxon>Chromadorea</taxon>
        <taxon>Rhabditida</taxon>
        <taxon>Rhabditina</taxon>
        <taxon>Rhabditomorpha</taxon>
        <taxon>Strongyloidea</taxon>
        <taxon>Strongylidae</taxon>
        <taxon>Cylicocyclus</taxon>
    </lineage>
</organism>
<dbReference type="InterPro" id="IPR042178">
    <property type="entry name" value="Serpin_sf_1"/>
</dbReference>
<dbReference type="PROSITE" id="PS00284">
    <property type="entry name" value="SERPIN"/>
    <property type="match status" value="1"/>
</dbReference>
<dbReference type="EMBL" id="CATQJL010000223">
    <property type="protein sequence ID" value="CAJ0599130.1"/>
    <property type="molecule type" value="Genomic_DNA"/>
</dbReference>
<dbReference type="InterPro" id="IPR036186">
    <property type="entry name" value="Serpin_sf"/>
</dbReference>
<dbReference type="Gene3D" id="3.30.497.10">
    <property type="entry name" value="Antithrombin, subunit I, domain 2"/>
    <property type="match status" value="1"/>
</dbReference>
<dbReference type="InterPro" id="IPR000215">
    <property type="entry name" value="Serpin_fam"/>
</dbReference>
<evidence type="ECO:0000256" key="1">
    <source>
        <dbReference type="ARBA" id="ARBA00009500"/>
    </source>
</evidence>
<feature type="domain" description="Serpin" evidence="3">
    <location>
        <begin position="23"/>
        <end position="375"/>
    </location>
</feature>
<dbReference type="SUPFAM" id="SSF56574">
    <property type="entry name" value="Serpins"/>
    <property type="match status" value="1"/>
</dbReference>
<accession>A0AA36GVW4</accession>
<dbReference type="InterPro" id="IPR023795">
    <property type="entry name" value="Serpin_CS"/>
</dbReference>